<proteinExistence type="predicted"/>
<name>A0A1H4DRV6_9BACT</name>
<keyword evidence="2" id="KW-1185">Reference proteome</keyword>
<reference evidence="1 2" key="1">
    <citation type="submission" date="2016-10" db="EMBL/GenBank/DDBJ databases">
        <authorList>
            <person name="de Groot N.N."/>
        </authorList>
    </citation>
    <scope>NUCLEOTIDE SEQUENCE [LARGE SCALE GENOMIC DNA]</scope>
    <source>
        <strain evidence="1 2">DSM 7343</strain>
    </source>
</reference>
<sequence length="71" mass="8224">MWLIWFKDKQELFSIDPTITGLSSLSFDKVIKELDTRDDFMKAYTKKVQNETTIGTDDLTRSCNENTEITG</sequence>
<protein>
    <submittedName>
        <fullName evidence="1">Uncharacterized protein</fullName>
    </submittedName>
</protein>
<organism evidence="1 2">
    <name type="scientific">Desulfuromusa kysingii</name>
    <dbReference type="NCBI Taxonomy" id="37625"/>
    <lineage>
        <taxon>Bacteria</taxon>
        <taxon>Pseudomonadati</taxon>
        <taxon>Thermodesulfobacteriota</taxon>
        <taxon>Desulfuromonadia</taxon>
        <taxon>Desulfuromonadales</taxon>
        <taxon>Geopsychrobacteraceae</taxon>
        <taxon>Desulfuromusa</taxon>
    </lineage>
</organism>
<dbReference type="EMBL" id="FNQN01000011">
    <property type="protein sequence ID" value="SEA75367.1"/>
    <property type="molecule type" value="Genomic_DNA"/>
</dbReference>
<dbReference type="Proteomes" id="UP000199409">
    <property type="component" value="Unassembled WGS sequence"/>
</dbReference>
<gene>
    <name evidence="1" type="ORF">SAMN05660420_03076</name>
</gene>
<evidence type="ECO:0000313" key="1">
    <source>
        <dbReference type="EMBL" id="SEA75367.1"/>
    </source>
</evidence>
<accession>A0A1H4DRV6</accession>
<evidence type="ECO:0000313" key="2">
    <source>
        <dbReference type="Proteomes" id="UP000199409"/>
    </source>
</evidence>
<dbReference type="AlphaFoldDB" id="A0A1H4DRV6"/>